<name>C1HCQ0_PARBA</name>
<dbReference type="GeneID" id="9092764"/>
<dbReference type="EMBL" id="KN294028">
    <property type="protein sequence ID" value="EEH38814.2"/>
    <property type="molecule type" value="Genomic_DNA"/>
</dbReference>
<dbReference type="RefSeq" id="XP_015701208.1">
    <property type="nucleotide sequence ID" value="XM_015846544.1"/>
</dbReference>
<dbReference type="VEuPathDB" id="FungiDB:PAAG_08541"/>
<protein>
    <submittedName>
        <fullName evidence="1">Uncharacterized protein</fullName>
    </submittedName>
</protein>
<dbReference type="Proteomes" id="UP000002059">
    <property type="component" value="Partially assembled WGS sequence"/>
</dbReference>
<organism evidence="1 2">
    <name type="scientific">Paracoccidioides lutzii (strain ATCC MYA-826 / Pb01)</name>
    <name type="common">Paracoccidioides brasiliensis</name>
    <dbReference type="NCBI Taxonomy" id="502779"/>
    <lineage>
        <taxon>Eukaryota</taxon>
        <taxon>Fungi</taxon>
        <taxon>Dikarya</taxon>
        <taxon>Ascomycota</taxon>
        <taxon>Pezizomycotina</taxon>
        <taxon>Eurotiomycetes</taxon>
        <taxon>Eurotiomycetidae</taxon>
        <taxon>Onygenales</taxon>
        <taxon>Ajellomycetaceae</taxon>
        <taxon>Paracoccidioides</taxon>
    </lineage>
</organism>
<reference evidence="1 2" key="1">
    <citation type="journal article" date="2011" name="PLoS Genet.">
        <title>Comparative genomic analysis of human fungal pathogens causing paracoccidioidomycosis.</title>
        <authorList>
            <person name="Desjardins C.A."/>
            <person name="Champion M.D."/>
            <person name="Holder J.W."/>
            <person name="Muszewska A."/>
            <person name="Goldberg J."/>
            <person name="Bailao A.M."/>
            <person name="Brigido M.M."/>
            <person name="Ferreira M.E."/>
            <person name="Garcia A.M."/>
            <person name="Grynberg M."/>
            <person name="Gujja S."/>
            <person name="Heiman D.I."/>
            <person name="Henn M.R."/>
            <person name="Kodira C.D."/>
            <person name="Leon-Narvaez H."/>
            <person name="Longo L.V."/>
            <person name="Ma L.J."/>
            <person name="Malavazi I."/>
            <person name="Matsuo A.L."/>
            <person name="Morais F.V."/>
            <person name="Pereira M."/>
            <person name="Rodriguez-Brito S."/>
            <person name="Sakthikumar S."/>
            <person name="Salem-Izacc S.M."/>
            <person name="Sykes S.M."/>
            <person name="Teixeira M.M."/>
            <person name="Vallejo M.C."/>
            <person name="Walter M.E."/>
            <person name="Yandava C."/>
            <person name="Young S."/>
            <person name="Zeng Q."/>
            <person name="Zucker J."/>
            <person name="Felipe M.S."/>
            <person name="Goldman G.H."/>
            <person name="Haas B.J."/>
            <person name="McEwen J.G."/>
            <person name="Nino-Vega G."/>
            <person name="Puccia R."/>
            <person name="San-Blas G."/>
            <person name="Soares C.M."/>
            <person name="Birren B.W."/>
            <person name="Cuomo C.A."/>
        </authorList>
    </citation>
    <scope>NUCLEOTIDE SEQUENCE [LARGE SCALE GENOMIC DNA]</scope>
    <source>
        <strain evidence="2">ATCC MYA-826 / Pb01</strain>
    </source>
</reference>
<gene>
    <name evidence="1" type="ORF">PAAG_08541</name>
</gene>
<keyword evidence="2" id="KW-1185">Reference proteome</keyword>
<sequence length="83" mass="9867">MGGARVHSTFKRTSTERRAFLQEFLEREGDAYFKPDEEGECNRSVLRQGHHERGKTDRPIDYNRTFWWSRIKANLKTLYGETT</sequence>
<evidence type="ECO:0000313" key="1">
    <source>
        <dbReference type="EMBL" id="EEH38814.2"/>
    </source>
</evidence>
<dbReference type="HOGENOM" id="CLU_2543188_0_0_1"/>
<proteinExistence type="predicted"/>
<dbReference type="AlphaFoldDB" id="C1HCQ0"/>
<accession>C1HCQ0</accession>
<dbReference type="KEGG" id="pbl:PAAG_08541"/>
<evidence type="ECO:0000313" key="2">
    <source>
        <dbReference type="Proteomes" id="UP000002059"/>
    </source>
</evidence>